<dbReference type="EMBL" id="CP028271">
    <property type="protein sequence ID" value="QHM73414.1"/>
    <property type="molecule type" value="Genomic_DNA"/>
</dbReference>
<dbReference type="Gene3D" id="3.20.20.150">
    <property type="entry name" value="Divalent-metal-dependent TIM barrel enzymes"/>
    <property type="match status" value="1"/>
</dbReference>
<evidence type="ECO:0000313" key="3">
    <source>
        <dbReference type="Proteomes" id="UP000464053"/>
    </source>
</evidence>
<dbReference type="AlphaFoldDB" id="A0A6P1Q5B9"/>
<keyword evidence="2" id="KW-0413">Isomerase</keyword>
<dbReference type="InterPro" id="IPR050312">
    <property type="entry name" value="IolE/XylAMocC-like"/>
</dbReference>
<dbReference type="PANTHER" id="PTHR12110:SF21">
    <property type="entry name" value="XYLOSE ISOMERASE-LIKE TIM BARREL DOMAIN-CONTAINING PROTEIN"/>
    <property type="match status" value="1"/>
</dbReference>
<evidence type="ECO:0000313" key="2">
    <source>
        <dbReference type="EMBL" id="QHM73414.1"/>
    </source>
</evidence>
<reference evidence="2 3" key="1">
    <citation type="submission" date="2018-03" db="EMBL/GenBank/DDBJ databases">
        <title>Pantoea intestinalis SRCM103226 isolated form the mealworm.</title>
        <authorList>
            <person name="Jeong D.-Y."/>
            <person name="Kim J.W."/>
        </authorList>
    </citation>
    <scope>NUCLEOTIDE SEQUENCE [LARGE SCALE GENOMIC DNA]</scope>
    <source>
        <strain evidence="2 3">SRCM103226</strain>
    </source>
</reference>
<dbReference type="InterPro" id="IPR036237">
    <property type="entry name" value="Xyl_isomerase-like_sf"/>
</dbReference>
<accession>A0A6P1Q5B9</accession>
<keyword evidence="3" id="KW-1185">Reference proteome</keyword>
<dbReference type="InterPro" id="IPR014621">
    <property type="entry name" value="UCP036778_sugar_epimerase"/>
</dbReference>
<dbReference type="GO" id="GO:0016853">
    <property type="term" value="F:isomerase activity"/>
    <property type="evidence" value="ECO:0007669"/>
    <property type="project" value="UniProtKB-KW"/>
</dbReference>
<dbReference type="PIRSF" id="PIRSF036778">
    <property type="entry name" value="UCP036778"/>
    <property type="match status" value="1"/>
</dbReference>
<organism evidence="2 3">
    <name type="scientific">Mixta intestinalis</name>
    <dbReference type="NCBI Taxonomy" id="1615494"/>
    <lineage>
        <taxon>Bacteria</taxon>
        <taxon>Pseudomonadati</taxon>
        <taxon>Pseudomonadota</taxon>
        <taxon>Gammaproteobacteria</taxon>
        <taxon>Enterobacterales</taxon>
        <taxon>Erwiniaceae</taxon>
        <taxon>Mixta</taxon>
    </lineage>
</organism>
<dbReference type="EC" id="5.3.99.11" evidence="2"/>
<dbReference type="PANTHER" id="PTHR12110">
    <property type="entry name" value="HYDROXYPYRUVATE ISOMERASE"/>
    <property type="match status" value="1"/>
</dbReference>
<protein>
    <submittedName>
        <fullName evidence="2">Inosose isomerase</fullName>
        <ecNumber evidence="2">5.3.99.11</ecNumber>
    </submittedName>
</protein>
<name>A0A6P1Q5B9_9GAMM</name>
<dbReference type="InterPro" id="IPR013022">
    <property type="entry name" value="Xyl_isomerase-like_TIM-brl"/>
</dbReference>
<proteinExistence type="predicted"/>
<feature type="domain" description="Xylose isomerase-like TIM barrel" evidence="1">
    <location>
        <begin position="24"/>
        <end position="256"/>
    </location>
</feature>
<gene>
    <name evidence="2" type="primary">iolI</name>
    <name evidence="2" type="ORF">C7M51_03761</name>
</gene>
<evidence type="ECO:0000259" key="1">
    <source>
        <dbReference type="Pfam" id="PF01261"/>
    </source>
</evidence>
<dbReference type="Proteomes" id="UP000464053">
    <property type="component" value="Chromosome"/>
</dbReference>
<dbReference type="OrthoDB" id="2274384at2"/>
<sequence>MAIDSTRFCINRKIAPNLDIETFFKLVQRLGLNKVELRNDMPSGKVTDDLSHEQVKALAKRYGMEIITINAVYPFNRMDDELLSRAEGLMKEAQAIGARALVLCPLNDGQPISADKTIAALQKLAPLFKRYGIEGLVEPLGFPQSSLRSAVQTQALLRDAQVPFKVLIDTFHHHLYEKAEQEFPNGIDINGIGLVHLSGVEDTRPKAQLTDEERIMLSEKDVLESVAQVRRLEKMGYRGIYAFEPFSSELANWSEADIEREIHRSIQLLQA</sequence>
<dbReference type="KEGG" id="mint:C7M51_03761"/>
<dbReference type="RefSeq" id="WP_160623062.1">
    <property type="nucleotide sequence ID" value="NZ_CP028271.1"/>
</dbReference>
<dbReference type="SUPFAM" id="SSF51658">
    <property type="entry name" value="Xylose isomerase-like"/>
    <property type="match status" value="1"/>
</dbReference>
<dbReference type="Pfam" id="PF01261">
    <property type="entry name" value="AP_endonuc_2"/>
    <property type="match status" value="1"/>
</dbReference>